<keyword evidence="1" id="KW-0175">Coiled coil</keyword>
<organism evidence="4 5">
    <name type="scientific">bacterium (Candidatus Gribaldobacteria) CG02_land_8_20_14_3_00_41_15</name>
    <dbReference type="NCBI Taxonomy" id="2014270"/>
    <lineage>
        <taxon>Bacteria</taxon>
        <taxon>Candidatus Gribaldobacteria</taxon>
    </lineage>
</organism>
<dbReference type="Pfam" id="PF18915">
    <property type="entry name" value="DUF5667"/>
    <property type="match status" value="1"/>
</dbReference>
<dbReference type="Proteomes" id="UP000229030">
    <property type="component" value="Unassembled WGS sequence"/>
</dbReference>
<evidence type="ECO:0000256" key="2">
    <source>
        <dbReference type="SAM" id="SignalP"/>
    </source>
</evidence>
<reference evidence="5" key="1">
    <citation type="submission" date="2017-09" db="EMBL/GenBank/DDBJ databases">
        <title>Depth-based differentiation of microbial function through sediment-hosted aquifers and enrichment of novel symbionts in the deep terrestrial subsurface.</title>
        <authorList>
            <person name="Probst A.J."/>
            <person name="Ladd B."/>
            <person name="Jarett J.K."/>
            <person name="Geller-Mcgrath D.E."/>
            <person name="Sieber C.M.K."/>
            <person name="Emerson J.B."/>
            <person name="Anantharaman K."/>
            <person name="Thomas B.C."/>
            <person name="Malmstrom R."/>
            <person name="Stieglmeier M."/>
            <person name="Klingl A."/>
            <person name="Woyke T."/>
            <person name="Ryan C.M."/>
            <person name="Banfield J.F."/>
        </authorList>
    </citation>
    <scope>NUCLEOTIDE SEQUENCE [LARGE SCALE GENOMIC DNA]</scope>
</reference>
<comment type="caution">
    <text evidence="4">The sequence shown here is derived from an EMBL/GenBank/DDBJ whole genome shotgun (WGS) entry which is preliminary data.</text>
</comment>
<dbReference type="AlphaFoldDB" id="A0A2M7DE01"/>
<evidence type="ECO:0000259" key="3">
    <source>
        <dbReference type="Pfam" id="PF18915"/>
    </source>
</evidence>
<dbReference type="InterPro" id="IPR043725">
    <property type="entry name" value="DUF5667"/>
</dbReference>
<feature type="domain" description="DUF5667" evidence="3">
    <location>
        <begin position="59"/>
        <end position="170"/>
    </location>
</feature>
<evidence type="ECO:0000313" key="5">
    <source>
        <dbReference type="Proteomes" id="UP000229030"/>
    </source>
</evidence>
<accession>A0A2M7DE01</accession>
<keyword evidence="2" id="KW-0732">Signal</keyword>
<proteinExistence type="predicted"/>
<gene>
    <name evidence="4" type="ORF">COS21_01775</name>
</gene>
<name>A0A2M7DE01_9BACT</name>
<evidence type="ECO:0000313" key="4">
    <source>
        <dbReference type="EMBL" id="PIV47092.1"/>
    </source>
</evidence>
<feature type="non-terminal residue" evidence="4">
    <location>
        <position position="294"/>
    </location>
</feature>
<evidence type="ECO:0000256" key="1">
    <source>
        <dbReference type="SAM" id="Coils"/>
    </source>
</evidence>
<feature type="chain" id="PRO_5014766646" description="DUF5667 domain-containing protein" evidence="2">
    <location>
        <begin position="24"/>
        <end position="294"/>
    </location>
</feature>
<sequence>MFKKIILLCSVLLVFGATGIALAQEATDTVVAVDQPAVQATVQDEAITAQELDISEPTLLPYSKFYFLKNWKNAIQSVFTFGQVKKAELNLKIASEKLLEARKLAEKTNNPKILNKATELYQNKIEAVQKNIAKFKETATTSVAVSKFLDKFTKQQILQEQILDKLASQVPASALEKIQQVRERQLEQFGQVMQKLEDKDKIKARVEKGLDALKENDLKPLLNLQIIKKLEDKFPTSTLEQIKQAKTENLQKLNEKLQAMPAVAQQKIENYLDKAKTTIEKKQEMLNEIKNSLP</sequence>
<feature type="coiled-coil region" evidence="1">
    <location>
        <begin position="84"/>
        <end position="138"/>
    </location>
</feature>
<dbReference type="EMBL" id="PETV01000055">
    <property type="protein sequence ID" value="PIV47092.1"/>
    <property type="molecule type" value="Genomic_DNA"/>
</dbReference>
<protein>
    <recommendedName>
        <fullName evidence="3">DUF5667 domain-containing protein</fullName>
    </recommendedName>
</protein>
<feature type="signal peptide" evidence="2">
    <location>
        <begin position="1"/>
        <end position="23"/>
    </location>
</feature>
<feature type="coiled-coil region" evidence="1">
    <location>
        <begin position="236"/>
        <end position="292"/>
    </location>
</feature>